<organism evidence="1 2">
    <name type="scientific">Zopfia rhizophila CBS 207.26</name>
    <dbReference type="NCBI Taxonomy" id="1314779"/>
    <lineage>
        <taxon>Eukaryota</taxon>
        <taxon>Fungi</taxon>
        <taxon>Dikarya</taxon>
        <taxon>Ascomycota</taxon>
        <taxon>Pezizomycotina</taxon>
        <taxon>Dothideomycetes</taxon>
        <taxon>Dothideomycetes incertae sedis</taxon>
        <taxon>Zopfiaceae</taxon>
        <taxon>Zopfia</taxon>
    </lineage>
</organism>
<dbReference type="Proteomes" id="UP000800200">
    <property type="component" value="Unassembled WGS sequence"/>
</dbReference>
<name>A0A6A6DWE8_9PEZI</name>
<reference evidence="1" key="1">
    <citation type="journal article" date="2020" name="Stud. Mycol.">
        <title>101 Dothideomycetes genomes: a test case for predicting lifestyles and emergence of pathogens.</title>
        <authorList>
            <person name="Haridas S."/>
            <person name="Albert R."/>
            <person name="Binder M."/>
            <person name="Bloem J."/>
            <person name="Labutti K."/>
            <person name="Salamov A."/>
            <person name="Andreopoulos B."/>
            <person name="Baker S."/>
            <person name="Barry K."/>
            <person name="Bills G."/>
            <person name="Bluhm B."/>
            <person name="Cannon C."/>
            <person name="Castanera R."/>
            <person name="Culley D."/>
            <person name="Daum C."/>
            <person name="Ezra D."/>
            <person name="Gonzalez J."/>
            <person name="Henrissat B."/>
            <person name="Kuo A."/>
            <person name="Liang C."/>
            <person name="Lipzen A."/>
            <person name="Lutzoni F."/>
            <person name="Magnuson J."/>
            <person name="Mondo S."/>
            <person name="Nolan M."/>
            <person name="Ohm R."/>
            <person name="Pangilinan J."/>
            <person name="Park H.-J."/>
            <person name="Ramirez L."/>
            <person name="Alfaro M."/>
            <person name="Sun H."/>
            <person name="Tritt A."/>
            <person name="Yoshinaga Y."/>
            <person name="Zwiers L.-H."/>
            <person name="Turgeon B."/>
            <person name="Goodwin S."/>
            <person name="Spatafora J."/>
            <person name="Crous P."/>
            <person name="Grigoriev I."/>
        </authorList>
    </citation>
    <scope>NUCLEOTIDE SEQUENCE</scope>
    <source>
        <strain evidence="1">CBS 207.26</strain>
    </source>
</reference>
<gene>
    <name evidence="1" type="ORF">K469DRAFT_690685</name>
</gene>
<dbReference type="OrthoDB" id="3795413at2759"/>
<dbReference type="EMBL" id="ML994647">
    <property type="protein sequence ID" value="KAF2182559.1"/>
    <property type="molecule type" value="Genomic_DNA"/>
</dbReference>
<proteinExistence type="predicted"/>
<dbReference type="AlphaFoldDB" id="A0A6A6DWE8"/>
<keyword evidence="2" id="KW-1185">Reference proteome</keyword>
<protein>
    <submittedName>
        <fullName evidence="1">Uncharacterized protein</fullName>
    </submittedName>
</protein>
<accession>A0A6A6DWE8</accession>
<evidence type="ECO:0000313" key="2">
    <source>
        <dbReference type="Proteomes" id="UP000800200"/>
    </source>
</evidence>
<evidence type="ECO:0000313" key="1">
    <source>
        <dbReference type="EMBL" id="KAF2182559.1"/>
    </source>
</evidence>
<sequence length="240" mass="28238">MQSRDDELEAALMTAIEQYSKNETRILATTIYSTFPREIRDDIYKYYWRQACGICRCRRKLYGKKPWLRPCSELPCSCVTWKLLETFVLPEFVRIEMAKEAAEVFYRGKRHTEYYFPLELKASLIVDIIHLGLRSSDYLQRVWVLISFDNYSHSTRSRSVLKENFHALLSLQIKPNFQLQVWFTEGFTTEHLLWVNDVLRPVNIKLKESGAEWTTIAASVDLEPNYGIPFSGWDKNGVRC</sequence>